<feature type="compositionally biased region" description="Polar residues" evidence="4">
    <location>
        <begin position="208"/>
        <end position="218"/>
    </location>
</feature>
<keyword evidence="6" id="KW-0808">Transferase</keyword>
<dbReference type="SUPFAM" id="SSF51045">
    <property type="entry name" value="WW domain"/>
    <property type="match status" value="1"/>
</dbReference>
<feature type="region of interest" description="Disordered" evidence="4">
    <location>
        <begin position="208"/>
        <end position="247"/>
    </location>
</feature>
<dbReference type="InterPro" id="IPR036020">
    <property type="entry name" value="WW_dom_sf"/>
</dbReference>
<feature type="domain" description="WW" evidence="5">
    <location>
        <begin position="246"/>
        <end position="278"/>
    </location>
</feature>
<evidence type="ECO:0000256" key="2">
    <source>
        <dbReference type="ARBA" id="ARBA00022946"/>
    </source>
</evidence>
<keyword evidence="6" id="KW-0489">Methyltransferase</keyword>
<dbReference type="OrthoDB" id="191651at2759"/>
<proteinExistence type="predicted"/>
<reference evidence="6 7" key="1">
    <citation type="submission" date="2017-12" db="EMBL/GenBank/DDBJ databases">
        <title>Sequencing, de novo assembly and annotation of complete genome of a new Thraustochytrid species, strain FCC1311.</title>
        <authorList>
            <person name="Sedici K."/>
            <person name="Godart F."/>
            <person name="Aiese Cigliano R."/>
            <person name="Sanseverino W."/>
            <person name="Barakat M."/>
            <person name="Ortet P."/>
            <person name="Marechal E."/>
            <person name="Cagnac O."/>
            <person name="Amato A."/>
        </authorList>
    </citation>
    <scope>NUCLEOTIDE SEQUENCE [LARGE SCALE GENOMIC DNA]</scope>
</reference>
<dbReference type="GO" id="GO:0032259">
    <property type="term" value="P:methylation"/>
    <property type="evidence" value="ECO:0007669"/>
    <property type="project" value="UniProtKB-KW"/>
</dbReference>
<dbReference type="PROSITE" id="PS01159">
    <property type="entry name" value="WW_DOMAIN_1"/>
    <property type="match status" value="1"/>
</dbReference>
<evidence type="ECO:0000313" key="7">
    <source>
        <dbReference type="Proteomes" id="UP000241890"/>
    </source>
</evidence>
<accession>A0A2R5GNH2</accession>
<dbReference type="PANTHER" id="PTHR28554">
    <property type="entry name" value="39S RIBOSOMAL PROTEIN L45, MITOCHONDRIAL"/>
    <property type="match status" value="1"/>
</dbReference>
<dbReference type="Proteomes" id="UP000241890">
    <property type="component" value="Unassembled WGS sequence"/>
</dbReference>
<dbReference type="Pfam" id="PF00397">
    <property type="entry name" value="WW"/>
    <property type="match status" value="1"/>
</dbReference>
<dbReference type="SMART" id="SM00456">
    <property type="entry name" value="WW"/>
    <property type="match status" value="1"/>
</dbReference>
<dbReference type="GO" id="GO:0008168">
    <property type="term" value="F:methyltransferase activity"/>
    <property type="evidence" value="ECO:0007669"/>
    <property type="project" value="UniProtKB-KW"/>
</dbReference>
<organism evidence="6 7">
    <name type="scientific">Hondaea fermentalgiana</name>
    <dbReference type="NCBI Taxonomy" id="2315210"/>
    <lineage>
        <taxon>Eukaryota</taxon>
        <taxon>Sar</taxon>
        <taxon>Stramenopiles</taxon>
        <taxon>Bigyra</taxon>
        <taxon>Labyrinthulomycetes</taxon>
        <taxon>Thraustochytrida</taxon>
        <taxon>Thraustochytriidae</taxon>
        <taxon>Hondaea</taxon>
    </lineage>
</organism>
<dbReference type="AlphaFoldDB" id="A0A2R5GNH2"/>
<evidence type="ECO:0000256" key="3">
    <source>
        <dbReference type="ARBA" id="ARBA00023128"/>
    </source>
</evidence>
<name>A0A2R5GNH2_9STRA</name>
<dbReference type="Gene3D" id="3.10.450.240">
    <property type="match status" value="1"/>
</dbReference>
<evidence type="ECO:0000256" key="1">
    <source>
        <dbReference type="ARBA" id="ARBA00004173"/>
    </source>
</evidence>
<protein>
    <submittedName>
        <fullName evidence="6">Histone-lysine N-methyltransferase, H3 lysine-36 specific</fullName>
    </submittedName>
</protein>
<comment type="subcellular location">
    <subcellularLocation>
        <location evidence="1">Mitochondrion</location>
    </subcellularLocation>
</comment>
<keyword evidence="7" id="KW-1185">Reference proteome</keyword>
<keyword evidence="3" id="KW-0496">Mitochondrion</keyword>
<gene>
    <name evidence="6" type="ORF">FCC1311_080742</name>
</gene>
<evidence type="ECO:0000313" key="6">
    <source>
        <dbReference type="EMBL" id="GBG31849.1"/>
    </source>
</evidence>
<dbReference type="InterPro" id="IPR051975">
    <property type="entry name" value="mtLSU_mL45"/>
</dbReference>
<keyword evidence="2" id="KW-0809">Transit peptide</keyword>
<dbReference type="InterPro" id="IPR001202">
    <property type="entry name" value="WW_dom"/>
</dbReference>
<evidence type="ECO:0000256" key="4">
    <source>
        <dbReference type="SAM" id="MobiDB-lite"/>
    </source>
</evidence>
<evidence type="ECO:0000259" key="5">
    <source>
        <dbReference type="PROSITE" id="PS50020"/>
    </source>
</evidence>
<dbReference type="CDD" id="cd00201">
    <property type="entry name" value="WW"/>
    <property type="match status" value="1"/>
</dbReference>
<dbReference type="InParanoid" id="A0A2R5GNH2"/>
<sequence>MIAAAIMQQHLRQAVARSAGALGPGAGGARRVLSTTTNLPGQQPTVAQVRKMRCTEILMDRYQPEVREGSEELSLMSRGGRAQKRFQFGSMTKSFRAKSLVTRSVKDYTEQAFIAETQLVFQEFNAALATGAFVDMRDVATEFMQERLQRNMDYDSLVDTSRLSRIVSFLEPPELLQARTVSMHQQVRDLVFAQYTVRYVTENRRVSSSELSRATGGSSRRGVPRPKKMNQFTAAQRRRTDRPNTTREPARWAVAFDEKGEYYYNTVTKQTRWDRPSNFLISPTYALCENGTLGATGRVLSEDPETGLDKVQVDVVFERPLFNLSVPWRVAFF</sequence>
<dbReference type="GO" id="GO:0005739">
    <property type="term" value="C:mitochondrion"/>
    <property type="evidence" value="ECO:0007669"/>
    <property type="project" value="UniProtKB-SubCell"/>
</dbReference>
<dbReference type="EMBL" id="BEYU01000109">
    <property type="protein sequence ID" value="GBG31849.1"/>
    <property type="molecule type" value="Genomic_DNA"/>
</dbReference>
<comment type="caution">
    <text evidence="6">The sequence shown here is derived from an EMBL/GenBank/DDBJ whole genome shotgun (WGS) entry which is preliminary data.</text>
</comment>
<dbReference type="PANTHER" id="PTHR28554:SF1">
    <property type="entry name" value="LARGE RIBOSOMAL SUBUNIT PROTEIN ML45"/>
    <property type="match status" value="1"/>
</dbReference>
<dbReference type="PROSITE" id="PS50020">
    <property type="entry name" value="WW_DOMAIN_2"/>
    <property type="match status" value="1"/>
</dbReference>